<dbReference type="EMBL" id="BSDY01000002">
    <property type="protein sequence ID" value="GLI55088.1"/>
    <property type="molecule type" value="Genomic_DNA"/>
</dbReference>
<evidence type="ECO:0000313" key="2">
    <source>
        <dbReference type="Proteomes" id="UP001144471"/>
    </source>
</evidence>
<dbReference type="InterPro" id="IPR036388">
    <property type="entry name" value="WH-like_DNA-bd_sf"/>
</dbReference>
<protein>
    <recommendedName>
        <fullName evidence="3">Initiator Replication protein</fullName>
    </recommendedName>
</protein>
<sequence>MKENFPLNTAEYLCIAFNKKLNKQEHRLLLYILERGEDGFYISLEELKSITRVANPQMNLKVVRGLSTKRVGYSLTVQGKNLEGEFSPVSSYFFDGELFHLTTARELLPHHQFTLLFREVHLPTFIKLRQRGTLKIYERFVKTHMESSKLTFDIDELKALLEVEDKYSRFYDFEKHVLKSILDELNSFTEYQVSYNKIKKGEGKTNRVIALEFEFSNKEEILAREQTEELVGVARDRIKNFSNTWELIYRSIKKNGFEFTRDTLKYSMGGGVKDFEALLEKAIEERTVLTLNKPVYEYTALIDNPGKLSSLIYNKMISYNLQYSLNISFLNFIRKVKKINSITYKDSDYEIRVDYTDPSRGGFTIWKF</sequence>
<proteinExistence type="predicted"/>
<dbReference type="RefSeq" id="WP_281833338.1">
    <property type="nucleotide sequence ID" value="NZ_BSDY01000002.1"/>
</dbReference>
<evidence type="ECO:0000313" key="1">
    <source>
        <dbReference type="EMBL" id="GLI55088.1"/>
    </source>
</evidence>
<gene>
    <name evidence="1" type="ORF">PM10SUCC1_06030</name>
</gene>
<dbReference type="AlphaFoldDB" id="A0A9W6GH04"/>
<keyword evidence="2" id="KW-1185">Reference proteome</keyword>
<comment type="caution">
    <text evidence="1">The sequence shown here is derived from an EMBL/GenBank/DDBJ whole genome shotgun (WGS) entry which is preliminary data.</text>
</comment>
<organism evidence="1 2">
    <name type="scientific">Propionigenium maris DSM 9537</name>
    <dbReference type="NCBI Taxonomy" id="1123000"/>
    <lineage>
        <taxon>Bacteria</taxon>
        <taxon>Fusobacteriati</taxon>
        <taxon>Fusobacteriota</taxon>
        <taxon>Fusobacteriia</taxon>
        <taxon>Fusobacteriales</taxon>
        <taxon>Fusobacteriaceae</taxon>
        <taxon>Propionigenium</taxon>
    </lineage>
</organism>
<name>A0A9W6GH04_9FUSO</name>
<dbReference type="Gene3D" id="1.10.10.10">
    <property type="entry name" value="Winged helix-like DNA-binding domain superfamily/Winged helix DNA-binding domain"/>
    <property type="match status" value="1"/>
</dbReference>
<accession>A0A9W6GH04</accession>
<dbReference type="InterPro" id="IPR036390">
    <property type="entry name" value="WH_DNA-bd_sf"/>
</dbReference>
<dbReference type="Proteomes" id="UP001144471">
    <property type="component" value="Unassembled WGS sequence"/>
</dbReference>
<dbReference type="SUPFAM" id="SSF46785">
    <property type="entry name" value="Winged helix' DNA-binding domain"/>
    <property type="match status" value="1"/>
</dbReference>
<reference evidence="1" key="1">
    <citation type="submission" date="2022-12" db="EMBL/GenBank/DDBJ databases">
        <title>Reference genome sequencing for broad-spectrum identification of bacterial and archaeal isolates by mass spectrometry.</title>
        <authorList>
            <person name="Sekiguchi Y."/>
            <person name="Tourlousse D.M."/>
        </authorList>
    </citation>
    <scope>NUCLEOTIDE SEQUENCE</scope>
    <source>
        <strain evidence="1">10succ1</strain>
    </source>
</reference>
<dbReference type="Pfam" id="PF21205">
    <property type="entry name" value="Rep3_C"/>
    <property type="match status" value="1"/>
</dbReference>
<evidence type="ECO:0008006" key="3">
    <source>
        <dbReference type="Google" id="ProtNLM"/>
    </source>
</evidence>